<feature type="transmembrane region" description="Helical" evidence="13">
    <location>
        <begin position="60"/>
        <end position="84"/>
    </location>
</feature>
<dbReference type="PANTHER" id="PTHR43221">
    <property type="entry name" value="PROTEASE HTPX"/>
    <property type="match status" value="1"/>
</dbReference>
<feature type="transmembrane region" description="Helical" evidence="13">
    <location>
        <begin position="191"/>
        <end position="212"/>
    </location>
</feature>
<keyword evidence="8" id="KW-0862">Zinc</keyword>
<evidence type="ECO:0000313" key="15">
    <source>
        <dbReference type="EMBL" id="MDQ2070100.1"/>
    </source>
</evidence>
<dbReference type="InterPro" id="IPR050083">
    <property type="entry name" value="HtpX_protease"/>
</dbReference>
<evidence type="ECO:0000313" key="16">
    <source>
        <dbReference type="Proteomes" id="UP001239019"/>
    </source>
</evidence>
<evidence type="ECO:0000256" key="7">
    <source>
        <dbReference type="ARBA" id="ARBA00022801"/>
    </source>
</evidence>
<protein>
    <submittedName>
        <fullName evidence="15">M48 family metallopeptidase</fullName>
    </submittedName>
</protein>
<keyword evidence="16" id="KW-1185">Reference proteome</keyword>
<comment type="subcellular location">
    <subcellularLocation>
        <location evidence="2">Cell membrane</location>
        <topology evidence="2">Multi-pass membrane protein</topology>
    </subcellularLocation>
</comment>
<evidence type="ECO:0000256" key="3">
    <source>
        <dbReference type="ARBA" id="ARBA00022475"/>
    </source>
</evidence>
<dbReference type="RefSeq" id="WP_306728596.1">
    <property type="nucleotide sequence ID" value="NZ_JAVDDT010000005.1"/>
</dbReference>
<keyword evidence="3" id="KW-1003">Cell membrane</keyword>
<evidence type="ECO:0000256" key="10">
    <source>
        <dbReference type="ARBA" id="ARBA00023049"/>
    </source>
</evidence>
<feature type="domain" description="Peptidase M48" evidence="14">
    <location>
        <begin position="115"/>
        <end position="325"/>
    </location>
</feature>
<evidence type="ECO:0000256" key="1">
    <source>
        <dbReference type="ARBA" id="ARBA00001947"/>
    </source>
</evidence>
<evidence type="ECO:0000256" key="12">
    <source>
        <dbReference type="SAM" id="MobiDB-lite"/>
    </source>
</evidence>
<evidence type="ECO:0000256" key="13">
    <source>
        <dbReference type="SAM" id="Phobius"/>
    </source>
</evidence>
<feature type="transmembrane region" description="Helical" evidence="13">
    <location>
        <begin position="17"/>
        <end position="40"/>
    </location>
</feature>
<keyword evidence="6" id="KW-0479">Metal-binding</keyword>
<keyword evidence="4" id="KW-0645">Protease</keyword>
<dbReference type="Pfam" id="PF01435">
    <property type="entry name" value="Peptidase_M48"/>
    <property type="match status" value="1"/>
</dbReference>
<comment type="cofactor">
    <cofactor evidence="1">
        <name>Zn(2+)</name>
        <dbReference type="ChEBI" id="CHEBI:29105"/>
    </cofactor>
</comment>
<feature type="region of interest" description="Disordered" evidence="12">
    <location>
        <begin position="341"/>
        <end position="369"/>
    </location>
</feature>
<evidence type="ECO:0000256" key="11">
    <source>
        <dbReference type="ARBA" id="ARBA00023136"/>
    </source>
</evidence>
<accession>A0ABU0W7T5</accession>
<dbReference type="InterPro" id="IPR001915">
    <property type="entry name" value="Peptidase_M48"/>
</dbReference>
<reference evidence="15 16" key="1">
    <citation type="submission" date="2023-08" db="EMBL/GenBank/DDBJ databases">
        <title>Whole-genome sequencing of halo(alkali)philic microorganisms from hypersaline lakes.</title>
        <authorList>
            <person name="Sorokin D.Y."/>
            <person name="Abbas B."/>
            <person name="Merkel A.Y."/>
        </authorList>
    </citation>
    <scope>NUCLEOTIDE SEQUENCE [LARGE SCALE GENOMIC DNA]</scope>
    <source>
        <strain evidence="15 16">AB-CW4</strain>
    </source>
</reference>
<dbReference type="Gene3D" id="3.30.2010.10">
    <property type="entry name" value="Metalloproteases ('zincins'), catalytic domain"/>
    <property type="match status" value="1"/>
</dbReference>
<dbReference type="PANTHER" id="PTHR43221:SF1">
    <property type="entry name" value="PROTEASE HTPX"/>
    <property type="match status" value="1"/>
</dbReference>
<comment type="caution">
    <text evidence="15">The sequence shown here is derived from an EMBL/GenBank/DDBJ whole genome shotgun (WGS) entry which is preliminary data.</text>
</comment>
<sequence>MNFFEHQDKARNQTRKLVVLFTLAVLAIIVAINVLVLGLVTYGSTDGHLQQPDFWSADFFMANVGVIATVSFLTGALIGMASLVRSMKLRAGGSVVARELGGTLVEPDTRDPLKRRLRNVVEEMAIASGVPVPHIFVLEEEMGINAFAAGYSTSDAAVAVTRGTLETLNRDELQGVVAHEFAHILNGDMRLNIRLIGILFGILALTIVGRILMHSARGARNRNAGGIVILGLAIMLIGYVGVFFGRWIKAAVSRQREYLADASAVQFTRHPEGIGGALKKIAASTSGSYLKADTEEVGHMLFASNFASQMLSTHPPIIERIQAVDPSFRPEQLREVREEMERHRQAKNAEREMAEEEEKRDRPRGAAGRLLDPDNLIERIGQPGLGQILAAVLLASAIPRPLERAAHSNEWAMEVICGLLLSEDESIRQRQLQLIAEHLGSESERQVRTLLEAGRDLGPEQRLPLFEMCWPAIRNRPARDLDQLLALSEALIHADGQVSAFEYALGRLLKKHIEDAREPERARPSGRKQIRDAVPAVNDLLRILAHHGHPDSEQAVAAMSAGMKVLNLSPSETHALRENWHERLDAALDTLDKLRMRDKGLLTRALVTVVQHAGETVAAEAELLRVICACLHVPLPLMQESGE</sequence>
<keyword evidence="7" id="KW-0378">Hydrolase</keyword>
<feature type="transmembrane region" description="Helical" evidence="13">
    <location>
        <begin position="224"/>
        <end position="248"/>
    </location>
</feature>
<dbReference type="Proteomes" id="UP001239019">
    <property type="component" value="Unassembled WGS sequence"/>
</dbReference>
<evidence type="ECO:0000256" key="2">
    <source>
        <dbReference type="ARBA" id="ARBA00004651"/>
    </source>
</evidence>
<proteinExistence type="predicted"/>
<gene>
    <name evidence="15" type="ORF">RBH19_09445</name>
</gene>
<evidence type="ECO:0000256" key="9">
    <source>
        <dbReference type="ARBA" id="ARBA00022989"/>
    </source>
</evidence>
<keyword evidence="9 13" id="KW-1133">Transmembrane helix</keyword>
<evidence type="ECO:0000256" key="8">
    <source>
        <dbReference type="ARBA" id="ARBA00022833"/>
    </source>
</evidence>
<evidence type="ECO:0000256" key="5">
    <source>
        <dbReference type="ARBA" id="ARBA00022692"/>
    </source>
</evidence>
<evidence type="ECO:0000256" key="4">
    <source>
        <dbReference type="ARBA" id="ARBA00022670"/>
    </source>
</evidence>
<feature type="compositionally biased region" description="Basic and acidic residues" evidence="12">
    <location>
        <begin position="341"/>
        <end position="364"/>
    </location>
</feature>
<organism evidence="15 16">
    <name type="scientific">Natronospira bacteriovora</name>
    <dbReference type="NCBI Taxonomy" id="3069753"/>
    <lineage>
        <taxon>Bacteria</taxon>
        <taxon>Pseudomonadati</taxon>
        <taxon>Pseudomonadota</taxon>
        <taxon>Gammaproteobacteria</taxon>
        <taxon>Natronospirales</taxon>
        <taxon>Natronospiraceae</taxon>
        <taxon>Natronospira</taxon>
    </lineage>
</organism>
<dbReference type="CDD" id="cd07340">
    <property type="entry name" value="M48B_Htpx_like"/>
    <property type="match status" value="1"/>
</dbReference>
<keyword evidence="5 13" id="KW-0812">Transmembrane</keyword>
<dbReference type="EMBL" id="JAVDDT010000005">
    <property type="protein sequence ID" value="MDQ2070100.1"/>
    <property type="molecule type" value="Genomic_DNA"/>
</dbReference>
<keyword evidence="11 13" id="KW-0472">Membrane</keyword>
<name>A0ABU0W7T5_9GAMM</name>
<evidence type="ECO:0000256" key="6">
    <source>
        <dbReference type="ARBA" id="ARBA00022723"/>
    </source>
</evidence>
<keyword evidence="10" id="KW-0482">Metalloprotease</keyword>
<evidence type="ECO:0000259" key="14">
    <source>
        <dbReference type="Pfam" id="PF01435"/>
    </source>
</evidence>